<name>A0A2N1JB35_9BASI</name>
<keyword evidence="2" id="KW-1185">Reference proteome</keyword>
<evidence type="ECO:0008006" key="3">
    <source>
        <dbReference type="Google" id="ProtNLM"/>
    </source>
</evidence>
<dbReference type="SUPFAM" id="SSF103657">
    <property type="entry name" value="BAR/IMD domain-like"/>
    <property type="match status" value="1"/>
</dbReference>
<protein>
    <recommendedName>
        <fullName evidence="3">Gvp36p</fullName>
    </recommendedName>
</protein>
<dbReference type="OrthoDB" id="5549748at2759"/>
<accession>A0A2N1JB35</accession>
<dbReference type="EMBL" id="KZ454991">
    <property type="protein sequence ID" value="PKI83761.1"/>
    <property type="molecule type" value="Genomic_DNA"/>
</dbReference>
<organism evidence="1 2">
    <name type="scientific">Malassezia vespertilionis</name>
    <dbReference type="NCBI Taxonomy" id="2020962"/>
    <lineage>
        <taxon>Eukaryota</taxon>
        <taxon>Fungi</taxon>
        <taxon>Dikarya</taxon>
        <taxon>Basidiomycota</taxon>
        <taxon>Ustilaginomycotina</taxon>
        <taxon>Malasseziomycetes</taxon>
        <taxon>Malasseziales</taxon>
        <taxon>Malasseziaceae</taxon>
        <taxon>Malassezia</taxon>
    </lineage>
</organism>
<dbReference type="Pfam" id="PF10455">
    <property type="entry name" value="BAR_2"/>
    <property type="match status" value="1"/>
</dbReference>
<evidence type="ECO:0000313" key="1">
    <source>
        <dbReference type="EMBL" id="PKI83761.1"/>
    </source>
</evidence>
<proteinExistence type="predicted"/>
<dbReference type="Proteomes" id="UP000232875">
    <property type="component" value="Unassembled WGS sequence"/>
</dbReference>
<reference evidence="1 2" key="1">
    <citation type="submission" date="2017-10" db="EMBL/GenBank/DDBJ databases">
        <title>A novel species of cold-tolerant Malassezia isolated from bats.</title>
        <authorList>
            <person name="Lorch J.M."/>
            <person name="Palmer J.M."/>
            <person name="Vanderwolf K.J."/>
            <person name="Schmidt K.Z."/>
            <person name="Verant M.L."/>
            <person name="Weller T.J."/>
            <person name="Blehert D.S."/>
        </authorList>
    </citation>
    <scope>NUCLEOTIDE SEQUENCE [LARGE SCALE GENOMIC DNA]</scope>
    <source>
        <strain evidence="1 2">NWHC:44797-103</strain>
    </source>
</reference>
<dbReference type="STRING" id="2020962.A0A2N1JB35"/>
<dbReference type="InterPro" id="IPR027267">
    <property type="entry name" value="AH/BAR_dom_sf"/>
</dbReference>
<sequence length="301" mass="33497">MDHFKSFTSNNQQARERFGHADDITELPEEYRHLEQRVDAMKNAHASMIRTVRVFEQEAYDYPQHLQETLSQSAQSIGHTLSSWASTAAKNTNMGNVEPTHAPETAPRTLYHALSRSATSAAMDLEQVPMSASQSIEEPGASIEHKLAELLKKLAVAENSIGNARLTQDRSIVQSFIMVWNAFGSQINLALKARQSVRDARLHLDNRRGALKHAEQHDSVRAESIRGEVEQAEDKLVGVTEEAISLMKAVLDNPEPVQTLASLVKAQLHYYRESVGVLEQLDQDMSHAATTAESAYRASRS</sequence>
<dbReference type="Gene3D" id="1.20.1270.60">
    <property type="entry name" value="Arfaptin homology (AH) domain/BAR domain"/>
    <property type="match status" value="1"/>
</dbReference>
<dbReference type="AlphaFoldDB" id="A0A2N1JB35"/>
<gene>
    <name evidence="1" type="ORF">MVES_002371</name>
</gene>
<evidence type="ECO:0000313" key="2">
    <source>
        <dbReference type="Proteomes" id="UP000232875"/>
    </source>
</evidence>
<dbReference type="InterPro" id="IPR018859">
    <property type="entry name" value="BAR_dom-cont"/>
</dbReference>